<dbReference type="SMART" id="SM00382">
    <property type="entry name" value="AAA"/>
    <property type="match status" value="1"/>
</dbReference>
<dbReference type="GO" id="GO:0005886">
    <property type="term" value="C:plasma membrane"/>
    <property type="evidence" value="ECO:0007669"/>
    <property type="project" value="UniProtKB-SubCell"/>
</dbReference>
<gene>
    <name evidence="11" type="ORF">C7H09_16640</name>
</gene>
<organism evidence="11 12">
    <name type="scientific">Marinobacter fuscus</name>
    <dbReference type="NCBI Taxonomy" id="2109942"/>
    <lineage>
        <taxon>Bacteria</taxon>
        <taxon>Pseudomonadati</taxon>
        <taxon>Pseudomonadota</taxon>
        <taxon>Gammaproteobacteria</taxon>
        <taxon>Pseudomonadales</taxon>
        <taxon>Marinobacteraceae</taxon>
        <taxon>Marinobacter</taxon>
    </lineage>
</organism>
<dbReference type="Pfam" id="PF00005">
    <property type="entry name" value="ABC_tran"/>
    <property type="match status" value="1"/>
</dbReference>
<dbReference type="PROSITE" id="PS50893">
    <property type="entry name" value="ABC_TRANSPORTER_2"/>
    <property type="match status" value="1"/>
</dbReference>
<proteinExistence type="predicted"/>
<dbReference type="SUPFAM" id="SSF52540">
    <property type="entry name" value="P-loop containing nucleoside triphosphate hydrolases"/>
    <property type="match status" value="1"/>
</dbReference>
<keyword evidence="3" id="KW-1003">Cell membrane</keyword>
<evidence type="ECO:0000256" key="6">
    <source>
        <dbReference type="ARBA" id="ARBA00022840"/>
    </source>
</evidence>
<reference evidence="11 12" key="1">
    <citation type="submission" date="2018-03" db="EMBL/GenBank/DDBJ databases">
        <title>Marinobacter brunus sp. nov., a marine bacterium of Gamma-proteobacteria isolated from the surface seawater of the South China Sea.</title>
        <authorList>
            <person name="Cheng H."/>
            <person name="Wu Y.-H."/>
            <person name="Xamxidin M."/>
            <person name="Xu X.-W."/>
        </authorList>
    </citation>
    <scope>NUCLEOTIDE SEQUENCE [LARGE SCALE GENOMIC DNA]</scope>
    <source>
        <strain evidence="11 12">NH169-3</strain>
    </source>
</reference>
<evidence type="ECO:0000313" key="12">
    <source>
        <dbReference type="Proteomes" id="UP000239866"/>
    </source>
</evidence>
<evidence type="ECO:0000256" key="1">
    <source>
        <dbReference type="ARBA" id="ARBA00004202"/>
    </source>
</evidence>
<evidence type="ECO:0000256" key="8">
    <source>
        <dbReference type="ARBA" id="ARBA00023065"/>
    </source>
</evidence>
<dbReference type="Proteomes" id="UP000239866">
    <property type="component" value="Unassembled WGS sequence"/>
</dbReference>
<dbReference type="PANTHER" id="PTHR42771">
    <property type="entry name" value="IRON(3+)-HYDROXAMATE IMPORT ATP-BINDING PROTEIN FHUC"/>
    <property type="match status" value="1"/>
</dbReference>
<accession>A0A2T1K4Z0</accession>
<protein>
    <submittedName>
        <fullName evidence="11">ABC transporter ATP-binding protein</fullName>
    </submittedName>
</protein>
<evidence type="ECO:0000256" key="9">
    <source>
        <dbReference type="ARBA" id="ARBA00023136"/>
    </source>
</evidence>
<keyword evidence="9" id="KW-0472">Membrane</keyword>
<evidence type="ECO:0000313" key="11">
    <source>
        <dbReference type="EMBL" id="PSF05226.1"/>
    </source>
</evidence>
<dbReference type="InterPro" id="IPR003593">
    <property type="entry name" value="AAA+_ATPase"/>
</dbReference>
<dbReference type="InterPro" id="IPR017871">
    <property type="entry name" value="ABC_transporter-like_CS"/>
</dbReference>
<dbReference type="PANTHER" id="PTHR42771:SF7">
    <property type="entry name" value="ABC-TYPE COBALAMIN_FE3+-SIDEROPHORES TRANSPORT SYSTEM, ATPASE COMPONENT"/>
    <property type="match status" value="1"/>
</dbReference>
<keyword evidence="6 11" id="KW-0067">ATP-binding</keyword>
<dbReference type="InterPro" id="IPR051535">
    <property type="entry name" value="Siderophore_ABC-ATPase"/>
</dbReference>
<dbReference type="GO" id="GO:0016887">
    <property type="term" value="F:ATP hydrolysis activity"/>
    <property type="evidence" value="ECO:0007669"/>
    <property type="project" value="InterPro"/>
</dbReference>
<evidence type="ECO:0000256" key="5">
    <source>
        <dbReference type="ARBA" id="ARBA00022741"/>
    </source>
</evidence>
<dbReference type="PROSITE" id="PS00211">
    <property type="entry name" value="ABC_TRANSPORTER_1"/>
    <property type="match status" value="1"/>
</dbReference>
<sequence>MSLRLNGVDAGYRRRLVFRNLTLPEIPRGTLVAVIGPNAVGKSTLLKSLAGVQPASGSMMLHEEPLAQGRVDQRVRQVGYLPQTLPQPVPLIAYEIVFSACRSARPDWSRAHIERAIEATFKTLGIHKLALRRLDEMSGGQRQMVGLAQVLVRRTPLLLLDEPTSALDLHWQLNVLNAVRAASDCDGVIALVASHDLNLSLRFCDQVLVLTPDGGAELGRPEVVLTPAMLARTYGIEARVERCSHGYPIVLADNAVTASDYF</sequence>
<name>A0A2T1K4Z0_9GAMM</name>
<keyword evidence="4" id="KW-0410">Iron transport</keyword>
<feature type="domain" description="ABC transporter" evidence="10">
    <location>
        <begin position="3"/>
        <end position="237"/>
    </location>
</feature>
<dbReference type="RefSeq" id="WP_106764818.1">
    <property type="nucleotide sequence ID" value="NZ_PXNP01000104.1"/>
</dbReference>
<dbReference type="InterPro" id="IPR027417">
    <property type="entry name" value="P-loop_NTPase"/>
</dbReference>
<comment type="caution">
    <text evidence="11">The sequence shown here is derived from an EMBL/GenBank/DDBJ whole genome shotgun (WGS) entry which is preliminary data.</text>
</comment>
<keyword evidence="12" id="KW-1185">Reference proteome</keyword>
<dbReference type="GO" id="GO:0005524">
    <property type="term" value="F:ATP binding"/>
    <property type="evidence" value="ECO:0007669"/>
    <property type="project" value="UniProtKB-KW"/>
</dbReference>
<evidence type="ECO:0000259" key="10">
    <source>
        <dbReference type="PROSITE" id="PS50893"/>
    </source>
</evidence>
<dbReference type="OrthoDB" id="5292475at2"/>
<keyword evidence="5" id="KW-0547">Nucleotide-binding</keyword>
<evidence type="ECO:0000256" key="4">
    <source>
        <dbReference type="ARBA" id="ARBA00022496"/>
    </source>
</evidence>
<evidence type="ECO:0000256" key="2">
    <source>
        <dbReference type="ARBA" id="ARBA00022448"/>
    </source>
</evidence>
<dbReference type="InterPro" id="IPR003439">
    <property type="entry name" value="ABC_transporter-like_ATP-bd"/>
</dbReference>
<keyword evidence="8" id="KW-0406">Ion transport</keyword>
<comment type="subcellular location">
    <subcellularLocation>
        <location evidence="1">Cell membrane</location>
        <topology evidence="1">Peripheral membrane protein</topology>
    </subcellularLocation>
</comment>
<keyword evidence="7" id="KW-0408">Iron</keyword>
<keyword evidence="2" id="KW-0813">Transport</keyword>
<dbReference type="GO" id="GO:0006826">
    <property type="term" value="P:iron ion transport"/>
    <property type="evidence" value="ECO:0007669"/>
    <property type="project" value="UniProtKB-KW"/>
</dbReference>
<evidence type="ECO:0000256" key="3">
    <source>
        <dbReference type="ARBA" id="ARBA00022475"/>
    </source>
</evidence>
<dbReference type="EMBL" id="PXNP01000104">
    <property type="protein sequence ID" value="PSF05226.1"/>
    <property type="molecule type" value="Genomic_DNA"/>
</dbReference>
<evidence type="ECO:0000256" key="7">
    <source>
        <dbReference type="ARBA" id="ARBA00023004"/>
    </source>
</evidence>
<dbReference type="CDD" id="cd03214">
    <property type="entry name" value="ABC_Iron-Siderophores_B12_Hemin"/>
    <property type="match status" value="1"/>
</dbReference>
<dbReference type="Gene3D" id="3.40.50.300">
    <property type="entry name" value="P-loop containing nucleotide triphosphate hydrolases"/>
    <property type="match status" value="1"/>
</dbReference>
<dbReference type="AlphaFoldDB" id="A0A2T1K4Z0"/>